<feature type="coiled-coil region" evidence="1">
    <location>
        <begin position="187"/>
        <end position="214"/>
    </location>
</feature>
<dbReference type="EMBL" id="JABFCS010000001">
    <property type="protein sequence ID" value="NNU44498.1"/>
    <property type="molecule type" value="Genomic_DNA"/>
</dbReference>
<accession>A0A849K839</accession>
<protein>
    <recommendedName>
        <fullName evidence="4">Lipoprotein</fullName>
    </recommendedName>
</protein>
<reference evidence="2 3" key="1">
    <citation type="submission" date="2020-05" db="EMBL/GenBank/DDBJ databases">
        <authorList>
            <person name="Khan S.A."/>
            <person name="Jeon C.O."/>
            <person name="Chun B.H."/>
        </authorList>
    </citation>
    <scope>NUCLEOTIDE SEQUENCE [LARGE SCALE GENOMIC DNA]</scope>
    <source>
        <strain evidence="2 3">B156</strain>
    </source>
</reference>
<dbReference type="Proteomes" id="UP000552954">
    <property type="component" value="Unassembled WGS sequence"/>
</dbReference>
<keyword evidence="3" id="KW-1185">Reference proteome</keyword>
<reference evidence="2 3" key="2">
    <citation type="submission" date="2020-06" db="EMBL/GenBank/DDBJ databases">
        <title>Ramlibacter rhizophilus sp. nov., isolated from rhizosphere soil of national flower Mugunghwa from South Korea.</title>
        <authorList>
            <person name="Zheng-Fei Y."/>
            <person name="Huan T."/>
        </authorList>
    </citation>
    <scope>NUCLEOTIDE SEQUENCE [LARGE SCALE GENOMIC DNA]</scope>
    <source>
        <strain evidence="2 3">B156</strain>
    </source>
</reference>
<sequence length="215" mass="23470">MRRLSLVAIVVLLAACGNKPRQPDWLVNADSAQDRYERAYLSGKDRPAASEFTRFRSEVASTAQPGLVARAELTRCAVQVASLDFSPCTGFEPLRRDATDTERAYADFLAGRATPEQAKLLPEDYRPVANGEGGAGAIKKIKTPLSRLIAAAVLLRTEKADPEVLQIGTDTSSEQGWRRAVMAWLGAQAMRAEKAGAAEEAARLRRRMQLAAEER</sequence>
<dbReference type="PROSITE" id="PS51257">
    <property type="entry name" value="PROKAR_LIPOPROTEIN"/>
    <property type="match status" value="1"/>
</dbReference>
<gene>
    <name evidence="2" type="ORF">HK415_16980</name>
</gene>
<dbReference type="AlphaFoldDB" id="A0A849K839"/>
<evidence type="ECO:0000313" key="3">
    <source>
        <dbReference type="Proteomes" id="UP000552954"/>
    </source>
</evidence>
<proteinExistence type="predicted"/>
<dbReference type="RefSeq" id="WP_171561309.1">
    <property type="nucleotide sequence ID" value="NZ_JABFCS010000001.1"/>
</dbReference>
<evidence type="ECO:0008006" key="4">
    <source>
        <dbReference type="Google" id="ProtNLM"/>
    </source>
</evidence>
<evidence type="ECO:0000256" key="1">
    <source>
        <dbReference type="SAM" id="Coils"/>
    </source>
</evidence>
<name>A0A849K839_9BURK</name>
<organism evidence="2 3">
    <name type="scientific">Ramlibacter montanisoli</name>
    <dbReference type="NCBI Taxonomy" id="2732512"/>
    <lineage>
        <taxon>Bacteria</taxon>
        <taxon>Pseudomonadati</taxon>
        <taxon>Pseudomonadota</taxon>
        <taxon>Betaproteobacteria</taxon>
        <taxon>Burkholderiales</taxon>
        <taxon>Comamonadaceae</taxon>
        <taxon>Ramlibacter</taxon>
    </lineage>
</organism>
<keyword evidence="1" id="KW-0175">Coiled coil</keyword>
<comment type="caution">
    <text evidence="2">The sequence shown here is derived from an EMBL/GenBank/DDBJ whole genome shotgun (WGS) entry which is preliminary data.</text>
</comment>
<evidence type="ECO:0000313" key="2">
    <source>
        <dbReference type="EMBL" id="NNU44498.1"/>
    </source>
</evidence>